<organism evidence="2 3">
    <name type="scientific">Paenibacillus sambharensis</name>
    <dbReference type="NCBI Taxonomy" id="1803190"/>
    <lineage>
        <taxon>Bacteria</taxon>
        <taxon>Bacillati</taxon>
        <taxon>Bacillota</taxon>
        <taxon>Bacilli</taxon>
        <taxon>Bacillales</taxon>
        <taxon>Paenibacillaceae</taxon>
        <taxon>Paenibacillus</taxon>
    </lineage>
</organism>
<proteinExistence type="predicted"/>
<dbReference type="Proteomes" id="UP000249522">
    <property type="component" value="Unassembled WGS sequence"/>
</dbReference>
<evidence type="ECO:0000313" key="3">
    <source>
        <dbReference type="Proteomes" id="UP000249522"/>
    </source>
</evidence>
<keyword evidence="3" id="KW-1185">Reference proteome</keyword>
<keyword evidence="1" id="KW-0732">Signal</keyword>
<dbReference type="AlphaFoldDB" id="A0A2W1L7T0"/>
<feature type="signal peptide" evidence="1">
    <location>
        <begin position="1"/>
        <end position="22"/>
    </location>
</feature>
<dbReference type="RefSeq" id="WP_111146945.1">
    <property type="nucleotide sequence ID" value="NZ_QKRB01000044.1"/>
</dbReference>
<accession>A0A2W1L7T0</accession>
<dbReference type="OrthoDB" id="2548545at2"/>
<evidence type="ECO:0000313" key="2">
    <source>
        <dbReference type="EMBL" id="PZD95316.1"/>
    </source>
</evidence>
<dbReference type="EMBL" id="QKRB01000044">
    <property type="protein sequence ID" value="PZD95316.1"/>
    <property type="molecule type" value="Genomic_DNA"/>
</dbReference>
<reference evidence="2 3" key="1">
    <citation type="submission" date="2018-06" db="EMBL/GenBank/DDBJ databases">
        <title>Paenibacillus imtechensis sp. nov.</title>
        <authorList>
            <person name="Pinnaka A.K."/>
            <person name="Singh H."/>
            <person name="Kaur M."/>
        </authorList>
    </citation>
    <scope>NUCLEOTIDE SEQUENCE [LARGE SCALE GENOMIC DNA]</scope>
    <source>
        <strain evidence="2 3">SMB1</strain>
    </source>
</reference>
<comment type="caution">
    <text evidence="2">The sequence shown here is derived from an EMBL/GenBank/DDBJ whole genome shotgun (WGS) entry which is preliminary data.</text>
</comment>
<evidence type="ECO:0000256" key="1">
    <source>
        <dbReference type="SAM" id="SignalP"/>
    </source>
</evidence>
<name>A0A2W1L7T0_9BACL</name>
<feature type="chain" id="PRO_5015943118" evidence="1">
    <location>
        <begin position="23"/>
        <end position="284"/>
    </location>
</feature>
<gene>
    <name evidence="2" type="ORF">DNH61_12255</name>
</gene>
<protein>
    <submittedName>
        <fullName evidence="2">Uncharacterized protein</fullName>
    </submittedName>
</protein>
<sequence length="284" mass="31650">MKRKTKVLCAAAAVAAAGIAAALYQWWTAPYDLPEISSNLTVEQYGLDLSANRQAQQSINALPAGNEVEQLKQYIKQDPGMMAYSNKLRILMLERGETEQFLEYVEGLGPLTDALKLQKALAYVDLLQNPDLGTAALGQISTKSISVLNNLLEDRPYDMFTHYARGLNNLYWPSGLQRTDKAIQDLGYCLAVAKQLEGTMDLPLWPLIYTAYGDALVKDGQVKEGILVWKDGEAKYKQDKELQRRAALNEQGALEEVRAVRGIDEFRRPDPAISDLSIVWTSTH</sequence>